<evidence type="ECO:0000313" key="4">
    <source>
        <dbReference type="Proteomes" id="UP001569963"/>
    </source>
</evidence>
<reference evidence="3 4" key="1">
    <citation type="submission" date="2023-11" db="EMBL/GenBank/DDBJ databases">
        <title>Actinomadura monticuli sp. nov., isolated from volcanic ash.</title>
        <authorList>
            <person name="Lee S.D."/>
            <person name="Yang H."/>
            <person name="Kim I.S."/>
        </authorList>
    </citation>
    <scope>NUCLEOTIDE SEQUENCE [LARGE SCALE GENOMIC DNA]</scope>
    <source>
        <strain evidence="3 4">DLS-62</strain>
    </source>
</reference>
<gene>
    <name evidence="3" type="ORF">SM611_06110</name>
</gene>
<evidence type="ECO:0008006" key="5">
    <source>
        <dbReference type="Google" id="ProtNLM"/>
    </source>
</evidence>
<dbReference type="InterPro" id="IPR011009">
    <property type="entry name" value="Kinase-like_dom_sf"/>
</dbReference>
<dbReference type="RefSeq" id="WP_371947892.1">
    <property type="nucleotide sequence ID" value="NZ_JAXCEI010000002.1"/>
</dbReference>
<dbReference type="Proteomes" id="UP001569963">
    <property type="component" value="Unassembled WGS sequence"/>
</dbReference>
<keyword evidence="2" id="KW-0812">Transmembrane</keyword>
<evidence type="ECO:0000256" key="2">
    <source>
        <dbReference type="SAM" id="Phobius"/>
    </source>
</evidence>
<organism evidence="3 4">
    <name type="scientific">Actinomadura monticuli</name>
    <dbReference type="NCBI Taxonomy" id="3097367"/>
    <lineage>
        <taxon>Bacteria</taxon>
        <taxon>Bacillati</taxon>
        <taxon>Actinomycetota</taxon>
        <taxon>Actinomycetes</taxon>
        <taxon>Streptosporangiales</taxon>
        <taxon>Thermomonosporaceae</taxon>
        <taxon>Actinomadura</taxon>
    </lineage>
</organism>
<name>A0ABV4Q6Z8_9ACTN</name>
<dbReference type="Gene3D" id="1.10.510.10">
    <property type="entry name" value="Transferase(Phosphotransferase) domain 1"/>
    <property type="match status" value="1"/>
</dbReference>
<dbReference type="SUPFAM" id="SSF56112">
    <property type="entry name" value="Protein kinase-like (PK-like)"/>
    <property type="match status" value="1"/>
</dbReference>
<comment type="caution">
    <text evidence="3">The sequence shown here is derived from an EMBL/GenBank/DDBJ whole genome shotgun (WGS) entry which is preliminary data.</text>
</comment>
<proteinExistence type="predicted"/>
<evidence type="ECO:0000256" key="1">
    <source>
        <dbReference type="SAM" id="MobiDB-lite"/>
    </source>
</evidence>
<sequence length="369" mass="39383">MTGAARAAGALPVYVQAADLAPVGVLAPPGGQSARLARCIAPDGGEYVFKTYTPEVRGEVRLPALAAMADWRLGLGGDERAELDRTCAWPRSVVMDGRAVQGVLVRPAPAAMFLDANGHSKAWSLPRHLDALARPEAKARKLGFEYYPPPVKLAVLARVLRTMLWLHGHGYAVGDLQPRNALFSFDGATADVLLVDCDACVPLSGEPAHAQRDPADWKAPWPEPFGVRTDLYKFALLVVRSLQENTAAPATDRDRLRAVMQTRTCDVLVELCRGGRPADAVELLRDKASVWPTLVTPRALYVQTDASMRRRWHPAGAPRPDAAGPFTAGPSASPPEAPSAASSGTEIPTGFAVAVVLAIAFIVLVIMLA</sequence>
<feature type="compositionally biased region" description="Low complexity" evidence="1">
    <location>
        <begin position="314"/>
        <end position="331"/>
    </location>
</feature>
<accession>A0ABV4Q6Z8</accession>
<feature type="region of interest" description="Disordered" evidence="1">
    <location>
        <begin position="312"/>
        <end position="344"/>
    </location>
</feature>
<feature type="transmembrane region" description="Helical" evidence="2">
    <location>
        <begin position="347"/>
        <end position="368"/>
    </location>
</feature>
<evidence type="ECO:0000313" key="3">
    <source>
        <dbReference type="EMBL" id="MFA1538500.1"/>
    </source>
</evidence>
<keyword evidence="2" id="KW-0472">Membrane</keyword>
<keyword evidence="2" id="KW-1133">Transmembrane helix</keyword>
<keyword evidence="4" id="KW-1185">Reference proteome</keyword>
<dbReference type="EMBL" id="JAXCEI010000002">
    <property type="protein sequence ID" value="MFA1538500.1"/>
    <property type="molecule type" value="Genomic_DNA"/>
</dbReference>
<protein>
    <recommendedName>
        <fullName evidence="5">Protein kinase domain-containing protein</fullName>
    </recommendedName>
</protein>